<name>A0ABV7L256_9PROT</name>
<dbReference type="EMBL" id="JBHRTR010000028">
    <property type="protein sequence ID" value="MFC3228746.1"/>
    <property type="molecule type" value="Genomic_DNA"/>
</dbReference>
<protein>
    <submittedName>
        <fullName evidence="1">Uncharacterized protein</fullName>
    </submittedName>
</protein>
<reference evidence="2" key="1">
    <citation type="journal article" date="2019" name="Int. J. Syst. Evol. Microbiol.">
        <title>The Global Catalogue of Microorganisms (GCM) 10K type strain sequencing project: providing services to taxonomists for standard genome sequencing and annotation.</title>
        <authorList>
            <consortium name="The Broad Institute Genomics Platform"/>
            <consortium name="The Broad Institute Genome Sequencing Center for Infectious Disease"/>
            <person name="Wu L."/>
            <person name="Ma J."/>
        </authorList>
    </citation>
    <scope>NUCLEOTIDE SEQUENCE [LARGE SCALE GENOMIC DNA]</scope>
    <source>
        <strain evidence="2">KCTC 42964</strain>
    </source>
</reference>
<dbReference type="Proteomes" id="UP001595528">
    <property type="component" value="Unassembled WGS sequence"/>
</dbReference>
<proteinExistence type="predicted"/>
<sequence>MSEIYIEELREAGEDGGGLMGYYCKGHVDRHAFAQAANRYSGATSTYDRRHVRAERSHHSWWRTVPMVGEPGQFRFVAARGPGAGAYPVTVCESIEESRLVASRREVDADRAGHRRGMAEGVQWALDVLHERGLTDAADRLLSAWRPAPEREG</sequence>
<comment type="caution">
    <text evidence="1">The sequence shown here is derived from an EMBL/GenBank/DDBJ whole genome shotgun (WGS) entry which is preliminary data.</text>
</comment>
<organism evidence="1 2">
    <name type="scientific">Marinibaculum pumilum</name>
    <dbReference type="NCBI Taxonomy" id="1766165"/>
    <lineage>
        <taxon>Bacteria</taxon>
        <taxon>Pseudomonadati</taxon>
        <taxon>Pseudomonadota</taxon>
        <taxon>Alphaproteobacteria</taxon>
        <taxon>Rhodospirillales</taxon>
        <taxon>Rhodospirillaceae</taxon>
        <taxon>Marinibaculum</taxon>
    </lineage>
</organism>
<gene>
    <name evidence="1" type="ORF">ACFOGJ_15995</name>
</gene>
<dbReference type="RefSeq" id="WP_379902155.1">
    <property type="nucleotide sequence ID" value="NZ_JBHRTR010000028.1"/>
</dbReference>
<accession>A0ABV7L256</accession>
<evidence type="ECO:0000313" key="1">
    <source>
        <dbReference type="EMBL" id="MFC3228746.1"/>
    </source>
</evidence>
<evidence type="ECO:0000313" key="2">
    <source>
        <dbReference type="Proteomes" id="UP001595528"/>
    </source>
</evidence>
<keyword evidence="2" id="KW-1185">Reference proteome</keyword>